<evidence type="ECO:0000313" key="2">
    <source>
        <dbReference type="Proteomes" id="UP000828390"/>
    </source>
</evidence>
<accession>A0A9D4K369</accession>
<dbReference type="Proteomes" id="UP000828390">
    <property type="component" value="Unassembled WGS sequence"/>
</dbReference>
<organism evidence="1 2">
    <name type="scientific">Dreissena polymorpha</name>
    <name type="common">Zebra mussel</name>
    <name type="synonym">Mytilus polymorpha</name>
    <dbReference type="NCBI Taxonomy" id="45954"/>
    <lineage>
        <taxon>Eukaryota</taxon>
        <taxon>Metazoa</taxon>
        <taxon>Spiralia</taxon>
        <taxon>Lophotrochozoa</taxon>
        <taxon>Mollusca</taxon>
        <taxon>Bivalvia</taxon>
        <taxon>Autobranchia</taxon>
        <taxon>Heteroconchia</taxon>
        <taxon>Euheterodonta</taxon>
        <taxon>Imparidentia</taxon>
        <taxon>Neoheterodontei</taxon>
        <taxon>Myida</taxon>
        <taxon>Dreissenoidea</taxon>
        <taxon>Dreissenidae</taxon>
        <taxon>Dreissena</taxon>
    </lineage>
</organism>
<protein>
    <submittedName>
        <fullName evidence="1">Uncharacterized protein</fullName>
    </submittedName>
</protein>
<proteinExistence type="predicted"/>
<keyword evidence="2" id="KW-1185">Reference proteome</keyword>
<reference evidence="1" key="1">
    <citation type="journal article" date="2019" name="bioRxiv">
        <title>The Genome of the Zebra Mussel, Dreissena polymorpha: A Resource for Invasive Species Research.</title>
        <authorList>
            <person name="McCartney M.A."/>
            <person name="Auch B."/>
            <person name="Kono T."/>
            <person name="Mallez S."/>
            <person name="Zhang Y."/>
            <person name="Obille A."/>
            <person name="Becker A."/>
            <person name="Abrahante J.E."/>
            <person name="Garbe J."/>
            <person name="Badalamenti J.P."/>
            <person name="Herman A."/>
            <person name="Mangelson H."/>
            <person name="Liachko I."/>
            <person name="Sullivan S."/>
            <person name="Sone E.D."/>
            <person name="Koren S."/>
            <person name="Silverstein K.A.T."/>
            <person name="Beckman K.B."/>
            <person name="Gohl D.M."/>
        </authorList>
    </citation>
    <scope>NUCLEOTIDE SEQUENCE</scope>
    <source>
        <strain evidence="1">Duluth1</strain>
        <tissue evidence="1">Whole animal</tissue>
    </source>
</reference>
<dbReference type="EMBL" id="JAIWYP010000004">
    <property type="protein sequence ID" value="KAH3831768.1"/>
    <property type="molecule type" value="Genomic_DNA"/>
</dbReference>
<reference evidence="1" key="2">
    <citation type="submission" date="2020-11" db="EMBL/GenBank/DDBJ databases">
        <authorList>
            <person name="McCartney M.A."/>
            <person name="Auch B."/>
            <person name="Kono T."/>
            <person name="Mallez S."/>
            <person name="Becker A."/>
            <person name="Gohl D.M."/>
            <person name="Silverstein K.A.T."/>
            <person name="Koren S."/>
            <person name="Bechman K.B."/>
            <person name="Herman A."/>
            <person name="Abrahante J.E."/>
            <person name="Garbe J."/>
        </authorList>
    </citation>
    <scope>NUCLEOTIDE SEQUENCE</scope>
    <source>
        <strain evidence="1">Duluth1</strain>
        <tissue evidence="1">Whole animal</tissue>
    </source>
</reference>
<gene>
    <name evidence="1" type="ORF">DPMN_105038</name>
</gene>
<name>A0A9D4K369_DREPO</name>
<comment type="caution">
    <text evidence="1">The sequence shown here is derived from an EMBL/GenBank/DDBJ whole genome shotgun (WGS) entry which is preliminary data.</text>
</comment>
<sequence length="77" mass="8690">MDPQKLNLDANVKYGVNLKAKNTKDQVQVSVASTFRKRGVDTMTNYTAKLEMPSQVHCCGRFCCTAHFVKHCLWLGI</sequence>
<dbReference type="AlphaFoldDB" id="A0A9D4K369"/>
<evidence type="ECO:0000313" key="1">
    <source>
        <dbReference type="EMBL" id="KAH3831768.1"/>
    </source>
</evidence>